<evidence type="ECO:0000313" key="3">
    <source>
        <dbReference type="Proteomes" id="UP000315295"/>
    </source>
</evidence>
<evidence type="ECO:0000256" key="1">
    <source>
        <dbReference type="SAM" id="SignalP"/>
    </source>
</evidence>
<protein>
    <submittedName>
        <fullName evidence="2">Uncharacterized protein</fullName>
    </submittedName>
</protein>
<sequence length="184" mass="20554">MASKALWFEALLILLPCLSAMAKQTYLSTRYQQLPWEPQISQLTRKPPPSPTSIKGGTSRQCLVETEAELSSLFHSLISSLSLLTSRCECEIEKQNYRKRMRKANGICALRGSELRHLARHVQQDAPKHVSTETTEENNYKIPYQNESAKTLADQLGSALSLGDAKQVPAAVDPVASKTRKFPR</sequence>
<keyword evidence="1" id="KW-0732">Signal</keyword>
<dbReference type="EMBL" id="VIEB01001061">
    <property type="protein sequence ID" value="TQD75981.1"/>
    <property type="molecule type" value="Genomic_DNA"/>
</dbReference>
<proteinExistence type="predicted"/>
<comment type="caution">
    <text evidence="2">The sequence shown here is derived from an EMBL/GenBank/DDBJ whole genome shotgun (WGS) entry which is preliminary data.</text>
</comment>
<feature type="signal peptide" evidence="1">
    <location>
        <begin position="1"/>
        <end position="22"/>
    </location>
</feature>
<keyword evidence="3" id="KW-1185">Reference proteome</keyword>
<reference evidence="2 3" key="1">
    <citation type="journal article" date="2019" name="G3 (Bethesda)">
        <title>Sequencing of a Wild Apple (Malus baccata) Genome Unravels the Differences Between Cultivated and Wild Apple Species Regarding Disease Resistance and Cold Tolerance.</title>
        <authorList>
            <person name="Chen X."/>
        </authorList>
    </citation>
    <scope>NUCLEOTIDE SEQUENCE [LARGE SCALE GENOMIC DNA]</scope>
    <source>
        <strain evidence="3">cv. Shandingzi</strain>
        <tissue evidence="2">Leaves</tissue>
    </source>
</reference>
<dbReference type="AlphaFoldDB" id="A0A540KP43"/>
<evidence type="ECO:0000313" key="2">
    <source>
        <dbReference type="EMBL" id="TQD75981.1"/>
    </source>
</evidence>
<feature type="chain" id="PRO_5022237583" evidence="1">
    <location>
        <begin position="23"/>
        <end position="184"/>
    </location>
</feature>
<dbReference type="Proteomes" id="UP000315295">
    <property type="component" value="Unassembled WGS sequence"/>
</dbReference>
<name>A0A540KP43_MALBA</name>
<gene>
    <name evidence="2" type="ORF">C1H46_038468</name>
</gene>
<accession>A0A540KP43</accession>
<organism evidence="2 3">
    <name type="scientific">Malus baccata</name>
    <name type="common">Siberian crab apple</name>
    <name type="synonym">Pyrus baccata</name>
    <dbReference type="NCBI Taxonomy" id="106549"/>
    <lineage>
        <taxon>Eukaryota</taxon>
        <taxon>Viridiplantae</taxon>
        <taxon>Streptophyta</taxon>
        <taxon>Embryophyta</taxon>
        <taxon>Tracheophyta</taxon>
        <taxon>Spermatophyta</taxon>
        <taxon>Magnoliopsida</taxon>
        <taxon>eudicotyledons</taxon>
        <taxon>Gunneridae</taxon>
        <taxon>Pentapetalae</taxon>
        <taxon>rosids</taxon>
        <taxon>fabids</taxon>
        <taxon>Rosales</taxon>
        <taxon>Rosaceae</taxon>
        <taxon>Amygdaloideae</taxon>
        <taxon>Maleae</taxon>
        <taxon>Malus</taxon>
    </lineage>
</organism>